<gene>
    <name evidence="7" type="ORF">ACFOSB_15240</name>
</gene>
<feature type="transmembrane region" description="Helical" evidence="6">
    <location>
        <begin position="388"/>
        <end position="411"/>
    </location>
</feature>
<feature type="transmembrane region" description="Helical" evidence="6">
    <location>
        <begin position="361"/>
        <end position="382"/>
    </location>
</feature>
<evidence type="ECO:0000313" key="7">
    <source>
        <dbReference type="EMBL" id="MFC3834206.1"/>
    </source>
</evidence>
<feature type="transmembrane region" description="Helical" evidence="6">
    <location>
        <begin position="12"/>
        <end position="34"/>
    </location>
</feature>
<feature type="transmembrane region" description="Helical" evidence="6">
    <location>
        <begin position="293"/>
        <end position="320"/>
    </location>
</feature>
<evidence type="ECO:0000256" key="2">
    <source>
        <dbReference type="ARBA" id="ARBA00022475"/>
    </source>
</evidence>
<dbReference type="EMBL" id="JBHRZG010000022">
    <property type="protein sequence ID" value="MFC3834206.1"/>
    <property type="molecule type" value="Genomic_DNA"/>
</dbReference>
<dbReference type="PANTHER" id="PTHR30250">
    <property type="entry name" value="PST FAMILY PREDICTED COLANIC ACID TRANSPORTER"/>
    <property type="match status" value="1"/>
</dbReference>
<evidence type="ECO:0000256" key="4">
    <source>
        <dbReference type="ARBA" id="ARBA00022989"/>
    </source>
</evidence>
<dbReference type="RefSeq" id="WP_380102652.1">
    <property type="nucleotide sequence ID" value="NZ_JBHRZG010000022.1"/>
</dbReference>
<feature type="transmembrane region" description="Helical" evidence="6">
    <location>
        <begin position="332"/>
        <end position="354"/>
    </location>
</feature>
<organism evidence="7 8">
    <name type="scientific">Deinococcus rufus</name>
    <dbReference type="NCBI Taxonomy" id="2136097"/>
    <lineage>
        <taxon>Bacteria</taxon>
        <taxon>Thermotogati</taxon>
        <taxon>Deinococcota</taxon>
        <taxon>Deinococci</taxon>
        <taxon>Deinococcales</taxon>
        <taxon>Deinococcaceae</taxon>
        <taxon>Deinococcus</taxon>
    </lineage>
</organism>
<feature type="transmembrane region" description="Helical" evidence="6">
    <location>
        <begin position="46"/>
        <end position="68"/>
    </location>
</feature>
<keyword evidence="3 6" id="KW-0812">Transmembrane</keyword>
<keyword evidence="2" id="KW-1003">Cell membrane</keyword>
<dbReference type="InterPro" id="IPR050833">
    <property type="entry name" value="Poly_Biosynth_Transport"/>
</dbReference>
<sequence length="426" mass="47145">MIKSVDKSFSKRIGMLMSGTIVGQMSAFLAMPILSRIYDRSAFSDLGVYVSFCGIFSVICTLRLEAAIPIAESHFEADDLYWSAFFSCSVLSVLSGIITYILLLYEVLDVYSNPVFFALFVSISTFLIGIIQMLTALQLRHKRLNRIAQSKAAQGFFSSLSQVILGLVFHTPAAFLLGDVAGRIAGFVSFGTTREPKQPRIRLRSVLRTSRKYIDFIKFSTPAAFINSLGLQIPVFIIASFSSSPNLGIFVFCSRVIVLPSGLIAQTLSQLYVSELSSSKFDGIDKLQIFKRFLLVSLCLSLALSIFVIPPLGMIVPIFFGSQWSDAVTPLRIMFVASTFQIVGVAISQTATILEKNKLQFIWDVSRLTLVLISTIIACMLYDDITAIVLIISIVSSLSYILLIGLSFFIIKQSSIKPRRPLQERS</sequence>
<accession>A0ABV7ZD31</accession>
<keyword evidence="5 6" id="KW-0472">Membrane</keyword>
<keyword evidence="8" id="KW-1185">Reference proteome</keyword>
<keyword evidence="4 6" id="KW-1133">Transmembrane helix</keyword>
<feature type="transmembrane region" description="Helical" evidence="6">
    <location>
        <begin position="80"/>
        <end position="103"/>
    </location>
</feature>
<reference evidence="8" key="1">
    <citation type="journal article" date="2019" name="Int. J. Syst. Evol. Microbiol.">
        <title>The Global Catalogue of Microorganisms (GCM) 10K type strain sequencing project: providing services to taxonomists for standard genome sequencing and annotation.</title>
        <authorList>
            <consortium name="The Broad Institute Genomics Platform"/>
            <consortium name="The Broad Institute Genome Sequencing Center for Infectious Disease"/>
            <person name="Wu L."/>
            <person name="Ma J."/>
        </authorList>
    </citation>
    <scope>NUCLEOTIDE SEQUENCE [LARGE SCALE GENOMIC DNA]</scope>
    <source>
        <strain evidence="8">CCTCC AB 2017081</strain>
    </source>
</reference>
<feature type="transmembrane region" description="Helical" evidence="6">
    <location>
        <begin position="247"/>
        <end position="273"/>
    </location>
</feature>
<dbReference type="PANTHER" id="PTHR30250:SF11">
    <property type="entry name" value="O-ANTIGEN TRANSPORTER-RELATED"/>
    <property type="match status" value="1"/>
</dbReference>
<evidence type="ECO:0000256" key="5">
    <source>
        <dbReference type="ARBA" id="ARBA00023136"/>
    </source>
</evidence>
<dbReference type="Pfam" id="PF13440">
    <property type="entry name" value="Polysacc_synt_3"/>
    <property type="match status" value="1"/>
</dbReference>
<proteinExistence type="predicted"/>
<evidence type="ECO:0000256" key="1">
    <source>
        <dbReference type="ARBA" id="ARBA00004651"/>
    </source>
</evidence>
<feature type="transmembrane region" description="Helical" evidence="6">
    <location>
        <begin position="115"/>
        <end position="139"/>
    </location>
</feature>
<evidence type="ECO:0000256" key="3">
    <source>
        <dbReference type="ARBA" id="ARBA00022692"/>
    </source>
</evidence>
<evidence type="ECO:0000313" key="8">
    <source>
        <dbReference type="Proteomes" id="UP001595803"/>
    </source>
</evidence>
<comment type="subcellular location">
    <subcellularLocation>
        <location evidence="1">Cell membrane</location>
        <topology evidence="1">Multi-pass membrane protein</topology>
    </subcellularLocation>
</comment>
<feature type="transmembrane region" description="Helical" evidence="6">
    <location>
        <begin position="213"/>
        <end position="241"/>
    </location>
</feature>
<name>A0ABV7ZD31_9DEIO</name>
<comment type="caution">
    <text evidence="7">The sequence shown here is derived from an EMBL/GenBank/DDBJ whole genome shotgun (WGS) entry which is preliminary data.</text>
</comment>
<evidence type="ECO:0000256" key="6">
    <source>
        <dbReference type="SAM" id="Phobius"/>
    </source>
</evidence>
<protein>
    <submittedName>
        <fullName evidence="7">Lipopolysaccharide biosynthesis protein</fullName>
    </submittedName>
</protein>
<dbReference type="Proteomes" id="UP001595803">
    <property type="component" value="Unassembled WGS sequence"/>
</dbReference>